<accession>A0AAF0PQT2</accession>
<gene>
    <name evidence="2" type="ORF">MTR67_002401</name>
</gene>
<keyword evidence="3" id="KW-1185">Reference proteome</keyword>
<feature type="domain" description="DUF4283" evidence="1">
    <location>
        <begin position="42"/>
        <end position="91"/>
    </location>
</feature>
<evidence type="ECO:0000313" key="2">
    <source>
        <dbReference type="EMBL" id="WMV09016.1"/>
    </source>
</evidence>
<reference evidence="2" key="1">
    <citation type="submission" date="2023-08" db="EMBL/GenBank/DDBJ databases">
        <title>A de novo genome assembly of Solanum verrucosum Schlechtendal, a Mexican diploid species geographically isolated from the other diploid A-genome species in potato relatives.</title>
        <authorList>
            <person name="Hosaka K."/>
        </authorList>
    </citation>
    <scope>NUCLEOTIDE SEQUENCE</scope>
    <source>
        <tissue evidence="2">Young leaves</tissue>
    </source>
</reference>
<dbReference type="InterPro" id="IPR025558">
    <property type="entry name" value="DUF4283"/>
</dbReference>
<sequence>MGSKGMDLYFINHIIMEGAKRVQLQEDDIAEATEKLKKVMIFKPEIYYHNEGYFMVLFDSMEDMNEVLYSGPYTMNSRPIIVKLWASHFDLHDEVLKTIPLWIQFPNLPLNYDH</sequence>
<evidence type="ECO:0000313" key="3">
    <source>
        <dbReference type="Proteomes" id="UP001234989"/>
    </source>
</evidence>
<dbReference type="AlphaFoldDB" id="A0AAF0PQT2"/>
<dbReference type="EMBL" id="CP133612">
    <property type="protein sequence ID" value="WMV09016.1"/>
    <property type="molecule type" value="Genomic_DNA"/>
</dbReference>
<name>A0AAF0PQT2_SOLVR</name>
<dbReference type="PANTHER" id="PTHR33233">
    <property type="entry name" value="ENDONUCLEASE/EXONUCLEASE/PHOSPHATASE"/>
    <property type="match status" value="1"/>
</dbReference>
<organism evidence="2 3">
    <name type="scientific">Solanum verrucosum</name>
    <dbReference type="NCBI Taxonomy" id="315347"/>
    <lineage>
        <taxon>Eukaryota</taxon>
        <taxon>Viridiplantae</taxon>
        <taxon>Streptophyta</taxon>
        <taxon>Embryophyta</taxon>
        <taxon>Tracheophyta</taxon>
        <taxon>Spermatophyta</taxon>
        <taxon>Magnoliopsida</taxon>
        <taxon>eudicotyledons</taxon>
        <taxon>Gunneridae</taxon>
        <taxon>Pentapetalae</taxon>
        <taxon>asterids</taxon>
        <taxon>lamiids</taxon>
        <taxon>Solanales</taxon>
        <taxon>Solanaceae</taxon>
        <taxon>Solanoideae</taxon>
        <taxon>Solaneae</taxon>
        <taxon>Solanum</taxon>
    </lineage>
</organism>
<protein>
    <recommendedName>
        <fullName evidence="1">DUF4283 domain-containing protein</fullName>
    </recommendedName>
</protein>
<dbReference type="Proteomes" id="UP001234989">
    <property type="component" value="Chromosome 1"/>
</dbReference>
<evidence type="ECO:0000259" key="1">
    <source>
        <dbReference type="Pfam" id="PF14111"/>
    </source>
</evidence>
<dbReference type="Pfam" id="PF14111">
    <property type="entry name" value="DUF4283"/>
    <property type="match status" value="1"/>
</dbReference>
<proteinExistence type="predicted"/>
<dbReference type="PANTHER" id="PTHR33233:SF17">
    <property type="entry name" value="DUF4283 DOMAIN-CONTAINING PROTEIN"/>
    <property type="match status" value="1"/>
</dbReference>